<sequence length="72" mass="7885">MPSGAPPRACDRRAICRVTYWIAYCKVTRTADGSRLKIDGGIPNRLERVVDAVGNLKQQGYDGTVAMKECGQ</sequence>
<organism evidence="1 2">
    <name type="scientific">Mycobacterium simiae</name>
    <name type="common">Mycobacterium habana</name>
    <dbReference type="NCBI Taxonomy" id="1784"/>
    <lineage>
        <taxon>Bacteria</taxon>
        <taxon>Bacillati</taxon>
        <taxon>Actinomycetota</taxon>
        <taxon>Actinomycetes</taxon>
        <taxon>Mycobacteriales</taxon>
        <taxon>Mycobacteriaceae</taxon>
        <taxon>Mycobacterium</taxon>
        <taxon>Mycobacterium simiae complex</taxon>
    </lineage>
</organism>
<protein>
    <submittedName>
        <fullName evidence="1">Uncharacterized protein</fullName>
    </submittedName>
</protein>
<reference evidence="1 2" key="1">
    <citation type="submission" date="2017-03" db="EMBL/GenBank/DDBJ databases">
        <title>Genomic insights into Mycobacterium simiae human colonization.</title>
        <authorList>
            <person name="Steffani J.L."/>
            <person name="Brunck M.E."/>
            <person name="Cruz E."/>
            <person name="Montiel R."/>
            <person name="Barona F."/>
        </authorList>
    </citation>
    <scope>NUCLEOTIDE SEQUENCE [LARGE SCALE GENOMIC DNA]</scope>
    <source>
        <strain evidence="1 2">MsiGto</strain>
    </source>
</reference>
<dbReference type="AlphaFoldDB" id="A0A1X0YF41"/>
<accession>A0A1X0YF41</accession>
<keyword evidence="2" id="KW-1185">Reference proteome</keyword>
<name>A0A1X0YF41_MYCSI</name>
<dbReference type="Proteomes" id="UP000193040">
    <property type="component" value="Unassembled WGS sequence"/>
</dbReference>
<proteinExistence type="predicted"/>
<dbReference type="EMBL" id="MZZM01000006">
    <property type="protein sequence ID" value="ORJ63739.1"/>
    <property type="molecule type" value="Genomic_DNA"/>
</dbReference>
<evidence type="ECO:0000313" key="2">
    <source>
        <dbReference type="Proteomes" id="UP000193040"/>
    </source>
</evidence>
<evidence type="ECO:0000313" key="1">
    <source>
        <dbReference type="EMBL" id="ORJ63739.1"/>
    </source>
</evidence>
<dbReference type="STRING" id="1784.VC42_06550"/>
<comment type="caution">
    <text evidence="1">The sequence shown here is derived from an EMBL/GenBank/DDBJ whole genome shotgun (WGS) entry which is preliminary data.</text>
</comment>
<gene>
    <name evidence="1" type="ORF">B5M45_04095</name>
</gene>